<reference evidence="1" key="2">
    <citation type="journal article" date="2015" name="Data Brief">
        <title>Shoot transcriptome of the giant reed, Arundo donax.</title>
        <authorList>
            <person name="Barrero R.A."/>
            <person name="Guerrero F.D."/>
            <person name="Moolhuijzen P."/>
            <person name="Goolsby J.A."/>
            <person name="Tidwell J."/>
            <person name="Bellgard S.E."/>
            <person name="Bellgard M.I."/>
        </authorList>
    </citation>
    <scope>NUCLEOTIDE SEQUENCE</scope>
    <source>
        <tissue evidence="1">Shoot tissue taken approximately 20 cm above the soil surface</tissue>
    </source>
</reference>
<dbReference type="AlphaFoldDB" id="A0A0A9F481"/>
<protein>
    <submittedName>
        <fullName evidence="1">Uncharacterized protein</fullName>
    </submittedName>
</protein>
<sequence length="62" mass="6697">MLGFQPWLAPTIWSVAAQRSTAATASTATTRRRAIVVALGKLGERSWLVGSRRAARKKGSDK</sequence>
<reference evidence="1" key="1">
    <citation type="submission" date="2014-09" db="EMBL/GenBank/DDBJ databases">
        <authorList>
            <person name="Magalhaes I.L.F."/>
            <person name="Oliveira U."/>
            <person name="Santos F.R."/>
            <person name="Vidigal T.H.D.A."/>
            <person name="Brescovit A.D."/>
            <person name="Santos A.J."/>
        </authorList>
    </citation>
    <scope>NUCLEOTIDE SEQUENCE</scope>
    <source>
        <tissue evidence="1">Shoot tissue taken approximately 20 cm above the soil surface</tissue>
    </source>
</reference>
<organism evidence="1">
    <name type="scientific">Arundo donax</name>
    <name type="common">Giant reed</name>
    <name type="synonym">Donax arundinaceus</name>
    <dbReference type="NCBI Taxonomy" id="35708"/>
    <lineage>
        <taxon>Eukaryota</taxon>
        <taxon>Viridiplantae</taxon>
        <taxon>Streptophyta</taxon>
        <taxon>Embryophyta</taxon>
        <taxon>Tracheophyta</taxon>
        <taxon>Spermatophyta</taxon>
        <taxon>Magnoliopsida</taxon>
        <taxon>Liliopsida</taxon>
        <taxon>Poales</taxon>
        <taxon>Poaceae</taxon>
        <taxon>PACMAD clade</taxon>
        <taxon>Arundinoideae</taxon>
        <taxon>Arundineae</taxon>
        <taxon>Arundo</taxon>
    </lineage>
</organism>
<name>A0A0A9F481_ARUDO</name>
<accession>A0A0A9F481</accession>
<proteinExistence type="predicted"/>
<dbReference type="EMBL" id="GBRH01191877">
    <property type="protein sequence ID" value="JAE06019.1"/>
    <property type="molecule type" value="Transcribed_RNA"/>
</dbReference>
<evidence type="ECO:0000313" key="1">
    <source>
        <dbReference type="EMBL" id="JAE06019.1"/>
    </source>
</evidence>